<evidence type="ECO:0000313" key="18">
    <source>
        <dbReference type="Proteomes" id="UP000597762"/>
    </source>
</evidence>
<dbReference type="GO" id="GO:0000323">
    <property type="term" value="C:lytic vacuole"/>
    <property type="evidence" value="ECO:0007669"/>
    <property type="project" value="UniProtKB-ARBA"/>
</dbReference>
<evidence type="ECO:0000256" key="13">
    <source>
        <dbReference type="SAM" id="MobiDB-lite"/>
    </source>
</evidence>
<evidence type="ECO:0000256" key="14">
    <source>
        <dbReference type="SAM" id="Phobius"/>
    </source>
</evidence>
<feature type="domain" description="ABC transporter" evidence="15">
    <location>
        <begin position="667"/>
        <end position="891"/>
    </location>
</feature>
<dbReference type="CDD" id="cd03244">
    <property type="entry name" value="ABCC_MRP_domain2"/>
    <property type="match status" value="1"/>
</dbReference>
<feature type="transmembrane region" description="Helical" evidence="14">
    <location>
        <begin position="67"/>
        <end position="87"/>
    </location>
</feature>
<feature type="transmembrane region" description="Helical" evidence="14">
    <location>
        <begin position="1133"/>
        <end position="1152"/>
    </location>
</feature>
<protein>
    <recommendedName>
        <fullName evidence="11">ABC-type glutathione-S-conjugate transporter</fullName>
        <ecNumber evidence="11">7.6.2.3</ecNumber>
    </recommendedName>
</protein>
<keyword evidence="6" id="KW-0677">Repeat</keyword>
<evidence type="ECO:0000256" key="9">
    <source>
        <dbReference type="ARBA" id="ARBA00022989"/>
    </source>
</evidence>
<feature type="transmembrane region" description="Helical" evidence="14">
    <location>
        <begin position="99"/>
        <end position="122"/>
    </location>
</feature>
<dbReference type="EC" id="7.6.2.3" evidence="11"/>
<feature type="domain" description="ABC transporter" evidence="15">
    <location>
        <begin position="1337"/>
        <end position="1541"/>
    </location>
</feature>
<evidence type="ECO:0000259" key="16">
    <source>
        <dbReference type="PROSITE" id="PS50929"/>
    </source>
</evidence>
<dbReference type="Pfam" id="PF00005">
    <property type="entry name" value="ABC_tran"/>
    <property type="match status" value="2"/>
</dbReference>
<evidence type="ECO:0000256" key="2">
    <source>
        <dbReference type="ARBA" id="ARBA00009726"/>
    </source>
</evidence>
<proteinExistence type="inferred from homology"/>
<dbReference type="InterPro" id="IPR011527">
    <property type="entry name" value="ABC1_TM_dom"/>
</dbReference>
<dbReference type="InterPro" id="IPR036640">
    <property type="entry name" value="ABC1_TM_sf"/>
</dbReference>
<comment type="catalytic activity">
    <reaction evidence="12">
        <text>leukotriene C4(in) + ATP + H2O = leukotriene C4(out) + ADP + phosphate + H(+)</text>
        <dbReference type="Rhea" id="RHEA:38963"/>
        <dbReference type="ChEBI" id="CHEBI:15377"/>
        <dbReference type="ChEBI" id="CHEBI:15378"/>
        <dbReference type="ChEBI" id="CHEBI:30616"/>
        <dbReference type="ChEBI" id="CHEBI:43474"/>
        <dbReference type="ChEBI" id="CHEBI:57973"/>
        <dbReference type="ChEBI" id="CHEBI:456216"/>
    </reaction>
    <physiologicalReaction direction="left-to-right" evidence="12">
        <dbReference type="Rhea" id="RHEA:38964"/>
    </physiologicalReaction>
</comment>
<keyword evidence="10 14" id="KW-0472">Membrane</keyword>
<dbReference type="FunFam" id="1.20.1560.10:FF:000001">
    <property type="entry name" value="ATP-binding cassette subfamily C member 1"/>
    <property type="match status" value="1"/>
</dbReference>
<keyword evidence="18" id="KW-1185">Reference proteome</keyword>
<feature type="transmembrane region" description="Helical" evidence="14">
    <location>
        <begin position="491"/>
        <end position="510"/>
    </location>
</feature>
<dbReference type="InterPro" id="IPR027417">
    <property type="entry name" value="P-loop_NTPase"/>
</dbReference>
<dbReference type="InterPro" id="IPR003439">
    <property type="entry name" value="ABC_transporter-like_ATP-bd"/>
</dbReference>
<accession>A0A812B1P5</accession>
<reference evidence="17" key="1">
    <citation type="submission" date="2021-01" db="EMBL/GenBank/DDBJ databases">
        <authorList>
            <person name="Li R."/>
            <person name="Bekaert M."/>
        </authorList>
    </citation>
    <scope>NUCLEOTIDE SEQUENCE</scope>
    <source>
        <strain evidence="17">Farmed</strain>
    </source>
</reference>
<feature type="region of interest" description="Disordered" evidence="13">
    <location>
        <begin position="932"/>
        <end position="973"/>
    </location>
</feature>
<dbReference type="CDD" id="cd18603">
    <property type="entry name" value="ABC_6TM_MRP1_2_3_6_D2_like"/>
    <property type="match status" value="1"/>
</dbReference>
<feature type="transmembrane region" description="Helical" evidence="14">
    <location>
        <begin position="134"/>
        <end position="153"/>
    </location>
</feature>
<feature type="transmembrane region" description="Helical" evidence="14">
    <location>
        <begin position="578"/>
        <end position="598"/>
    </location>
</feature>
<dbReference type="FunFam" id="1.20.1560.10:FF:000020">
    <property type="entry name" value="ABC metal ion transporter"/>
    <property type="match status" value="1"/>
</dbReference>
<keyword evidence="3" id="KW-0813">Transport</keyword>
<comment type="caution">
    <text evidence="17">The sequence shown here is derived from an EMBL/GenBank/DDBJ whole genome shotgun (WGS) entry which is preliminary data.</text>
</comment>
<dbReference type="GO" id="GO:0005774">
    <property type="term" value="C:vacuolar membrane"/>
    <property type="evidence" value="ECO:0007669"/>
    <property type="project" value="UniProtKB-SubCell"/>
</dbReference>
<evidence type="ECO:0000313" key="17">
    <source>
        <dbReference type="EMBL" id="CAE1165311.1"/>
    </source>
</evidence>
<keyword evidence="4" id="KW-0926">Vacuole</keyword>
<dbReference type="InterPro" id="IPR003593">
    <property type="entry name" value="AAA+_ATPase"/>
</dbReference>
<dbReference type="FunFam" id="3.40.50.300:FF:000293">
    <property type="entry name" value="ATP binding cassette subfamily C member 1"/>
    <property type="match status" value="1"/>
</dbReference>
<dbReference type="GO" id="GO:0016887">
    <property type="term" value="F:ATP hydrolysis activity"/>
    <property type="evidence" value="ECO:0007669"/>
    <property type="project" value="InterPro"/>
</dbReference>
<evidence type="ECO:0000256" key="8">
    <source>
        <dbReference type="ARBA" id="ARBA00022840"/>
    </source>
</evidence>
<dbReference type="Gene3D" id="1.20.1560.10">
    <property type="entry name" value="ABC transporter type 1, transmembrane domain"/>
    <property type="match status" value="2"/>
</dbReference>
<dbReference type="OrthoDB" id="6500128at2759"/>
<keyword evidence="5 14" id="KW-0812">Transmembrane</keyword>
<comment type="similarity">
    <text evidence="2">Belongs to the ABC transporter superfamily. ABCC family. Conjugate transporter (TC 3.A.1.208) subfamily.</text>
</comment>
<evidence type="ECO:0000256" key="5">
    <source>
        <dbReference type="ARBA" id="ARBA00022692"/>
    </source>
</evidence>
<dbReference type="Pfam" id="PF24357">
    <property type="entry name" value="TMD0_ABC"/>
    <property type="match status" value="1"/>
</dbReference>
<feature type="transmembrane region" description="Helical" evidence="14">
    <location>
        <begin position="390"/>
        <end position="407"/>
    </location>
</feature>
<feature type="transmembrane region" description="Helical" evidence="14">
    <location>
        <begin position="1058"/>
        <end position="1080"/>
    </location>
</feature>
<name>A0A812B1P5_ACAPH</name>
<dbReference type="InterPro" id="IPR056227">
    <property type="entry name" value="TMD0_ABC"/>
</dbReference>
<dbReference type="InterPro" id="IPR017871">
    <property type="entry name" value="ABC_transporter-like_CS"/>
</dbReference>
<dbReference type="PROSITE" id="PS50929">
    <property type="entry name" value="ABC_TM1F"/>
    <property type="match status" value="2"/>
</dbReference>
<dbReference type="GO" id="GO:0005524">
    <property type="term" value="F:ATP binding"/>
    <property type="evidence" value="ECO:0007669"/>
    <property type="project" value="UniProtKB-KW"/>
</dbReference>
<dbReference type="FunFam" id="3.40.50.300:FF:003492">
    <property type="entry name" value="AGAP012735-PA"/>
    <property type="match status" value="1"/>
</dbReference>
<keyword evidence="7" id="KW-0547">Nucleotide-binding</keyword>
<dbReference type="GO" id="GO:0015431">
    <property type="term" value="F:ABC-type glutathione S-conjugate transporter activity"/>
    <property type="evidence" value="ECO:0007669"/>
    <property type="project" value="UniProtKB-EC"/>
</dbReference>
<evidence type="ECO:0000256" key="11">
    <source>
        <dbReference type="ARBA" id="ARBA00024220"/>
    </source>
</evidence>
<feature type="transmembrane region" description="Helical" evidence="14">
    <location>
        <begin position="160"/>
        <end position="180"/>
    </location>
</feature>
<dbReference type="Gene3D" id="3.40.50.300">
    <property type="entry name" value="P-loop containing nucleotide triphosphate hydrolases"/>
    <property type="match status" value="3"/>
</dbReference>
<feature type="transmembrane region" description="Helical" evidence="14">
    <location>
        <begin position="1007"/>
        <end position="1032"/>
    </location>
</feature>
<dbReference type="PANTHER" id="PTHR24223:SF443">
    <property type="entry name" value="MULTIDRUG-RESISTANCE LIKE PROTEIN 1, ISOFORM I"/>
    <property type="match status" value="1"/>
</dbReference>
<dbReference type="SUPFAM" id="SSF90123">
    <property type="entry name" value="ABC transporter transmembrane region"/>
    <property type="match status" value="2"/>
</dbReference>
<evidence type="ECO:0000256" key="1">
    <source>
        <dbReference type="ARBA" id="ARBA00004128"/>
    </source>
</evidence>
<evidence type="ECO:0000256" key="6">
    <source>
        <dbReference type="ARBA" id="ARBA00022737"/>
    </source>
</evidence>
<dbReference type="FunFam" id="3.40.50.300:FF:002586">
    <property type="entry name" value="Putative abc transporter c family member"/>
    <property type="match status" value="1"/>
</dbReference>
<evidence type="ECO:0000256" key="3">
    <source>
        <dbReference type="ARBA" id="ARBA00022448"/>
    </source>
</evidence>
<dbReference type="InterPro" id="IPR050173">
    <property type="entry name" value="ABC_transporter_C-like"/>
</dbReference>
<keyword evidence="9 14" id="KW-1133">Transmembrane helix</keyword>
<dbReference type="CDD" id="cd03250">
    <property type="entry name" value="ABCC_MRP_domain1"/>
    <property type="match status" value="1"/>
</dbReference>
<dbReference type="Proteomes" id="UP000597762">
    <property type="component" value="Unassembled WGS sequence"/>
</dbReference>
<dbReference type="EMBL" id="CAHIKZ030000271">
    <property type="protein sequence ID" value="CAE1165311.1"/>
    <property type="molecule type" value="Genomic_DNA"/>
</dbReference>
<dbReference type="SMART" id="SM00382">
    <property type="entry name" value="AAA"/>
    <property type="match status" value="2"/>
</dbReference>
<feature type="transmembrane region" description="Helical" evidence="14">
    <location>
        <begin position="200"/>
        <end position="218"/>
    </location>
</feature>
<dbReference type="PROSITE" id="PS00211">
    <property type="entry name" value="ABC_TRANSPORTER_1"/>
    <property type="match status" value="2"/>
</dbReference>
<comment type="subcellular location">
    <subcellularLocation>
        <location evidence="1">Vacuole membrane</location>
        <topology evidence="1">Multi-pass membrane protein</topology>
    </subcellularLocation>
</comment>
<feature type="transmembrane region" description="Helical" evidence="14">
    <location>
        <begin position="464"/>
        <end position="485"/>
    </location>
</feature>
<evidence type="ECO:0000256" key="7">
    <source>
        <dbReference type="ARBA" id="ARBA00022741"/>
    </source>
</evidence>
<feature type="transmembrane region" description="Helical" evidence="14">
    <location>
        <begin position="618"/>
        <end position="641"/>
    </location>
</feature>
<feature type="transmembrane region" description="Helical" evidence="14">
    <location>
        <begin position="1158"/>
        <end position="1178"/>
    </location>
</feature>
<evidence type="ECO:0000256" key="12">
    <source>
        <dbReference type="ARBA" id="ARBA00047523"/>
    </source>
</evidence>
<dbReference type="PANTHER" id="PTHR24223">
    <property type="entry name" value="ATP-BINDING CASSETTE SUB-FAMILY C"/>
    <property type="match status" value="1"/>
</dbReference>
<dbReference type="Pfam" id="PF00664">
    <property type="entry name" value="ABC_membrane"/>
    <property type="match status" value="2"/>
</dbReference>
<dbReference type="CDD" id="cd18595">
    <property type="entry name" value="ABC_6TM_MRP1_2_3_6_D1_like"/>
    <property type="match status" value="1"/>
</dbReference>
<dbReference type="SUPFAM" id="SSF52540">
    <property type="entry name" value="P-loop containing nucleoside triphosphate hydrolases"/>
    <property type="match status" value="2"/>
</dbReference>
<evidence type="ECO:0000259" key="15">
    <source>
        <dbReference type="PROSITE" id="PS50893"/>
    </source>
</evidence>
<feature type="domain" description="ABC transmembrane type-1" evidence="16">
    <location>
        <begin position="365"/>
        <end position="635"/>
    </location>
</feature>
<sequence length="1547" mass="174640">MYLSALTDITVRTQLSFIVPVKLAVSVSCSGGINLAQFCGGTPLWNASLTWGETSWPEFTQCFQDSLLIWIPCGFLWISLPFYLYYLITVQNGRPPRPITKFSIVKILCCFLLSLLVTIQLIVRVSNSAETAAVVYVSLILQILSFVLAAVFIELERRRAIFSSAILFIFWLLNTLAGVIPFYSKIEKHENLSNEADFGLYYAIYALILVEFVLHFFVEINLKPDYTQLEDKITNPEFYASFPSRLSFWWLNKLVKQSYQTTLQEADLFSLHPKDKAKNVLPKFDAEWEQEVKRCKKFNEKMMKKATVSADPVMAIETTPLIQADKNSEEKSKRNIKKPSLLRVLARTFGWTLLKSHMCKFSYDIVQFASPLILNYLIAFTESTDAPWKGYTMAVIMFIMSTLQSIVSHQNYHIGMRTGMRVEKSLISAIYRKSLVIKPEEKKKYTTGEIVNLMSVDSSNINNATAYLWIIWSAPLQICIALYLLYITLGYAIFTGVGILVLMIPLNGIVTKKLASYQKKQMTIKDTRIKLTNEVLNGIKVLKLYAWEPSFEEKIISIRKEELLTLKKAAYLQCFSRFSWMCVPFMVTLATFATYVGINKNHQLDAQKAFVSLSLFNLIQSPINLLPMMIVYLTQCIVSVFRVNKFLNGEDLDPSNTVENPNIDSAILMKNATFNWEKGETNILENISFEIPKGLLIAVVGSVGCGKSSLISAILGEMNKIRGTVNMQGSVAYVPQEAWIQNATLKNNILFGKYEDPTSYNSVIDACALKSDLELLDGGDQTEIGEKGINLSGGQKQRVSLARAVYCDSDIYLLDDPLSAVDSHVGKHIFERVIGNQGLLKNKTRVLVTHGIHWLPSVDSIIVLSNGKISGIGTYEELLASNPIFSQFLKTYNSQETNMQSDEENSDNEVYQRQRIESENDTFLPTSLVDTGSYEKHVPSTRKRSSTSSETSPQRLAKRSISVLSNRSDTEKEKKPAMVISRLTEDEFMETGEVNLKVYMKYVQAMGFVLTSLMLLFGILYQFSSIFSSVWLRNWTQDPLLMNVSNFNTSAYTAQTNYYLGIYGGLGVAQAILMFAFSLVSAITQIKASKILHSDMLHCVLRAPMSYFDTTPLGRILNRFAKDIGFVDNMLPYLFRSVILNIFVILSTVLVISMNTPIFLAAAVPLSVMYFFIQRYYIPTSRQLKRIESITRSHVFSHFSETLSGTSCIRAFNVQERFHLESVKKVDKTNAFFYTNFASNRWLGFRLELIGNLITFAAAVFSVAERNILNGGQVGLSLTYALQITVNLQILVVNFCTLQSNLVSVERINEYSSLESEASWSIEDTKPKKEWPEYGKIEFQKYSTRYRPGLQLVIKSISCMIKSTEKIGIVGRTGAGKSSLSLSLFRLIEAAAGKIIIDDITIADLGLHDLRRKITILPQAHLKEVILALENGIHHECDEGGRNFSVGQRQLICLARTLLHKTKILILDEATAAVDIDTDELIQQTIRTQFKNCTIITIAHRLNTIMDYDRIMVLDAGKIKEFASPQKLLQDQNSVFYSLAKDAQIVS</sequence>
<keyword evidence="8" id="KW-0067">ATP-binding</keyword>
<feature type="transmembrane region" description="Helical" evidence="14">
    <location>
        <begin position="361"/>
        <end position="378"/>
    </location>
</feature>
<organism evidence="17 18">
    <name type="scientific">Acanthosepion pharaonis</name>
    <name type="common">Pharaoh cuttlefish</name>
    <name type="synonym">Sepia pharaonis</name>
    <dbReference type="NCBI Taxonomy" id="158019"/>
    <lineage>
        <taxon>Eukaryota</taxon>
        <taxon>Metazoa</taxon>
        <taxon>Spiralia</taxon>
        <taxon>Lophotrochozoa</taxon>
        <taxon>Mollusca</taxon>
        <taxon>Cephalopoda</taxon>
        <taxon>Coleoidea</taxon>
        <taxon>Decapodiformes</taxon>
        <taxon>Sepiida</taxon>
        <taxon>Sepiina</taxon>
        <taxon>Sepiidae</taxon>
        <taxon>Acanthosepion</taxon>
    </lineage>
</organism>
<dbReference type="PROSITE" id="PS50893">
    <property type="entry name" value="ABC_TRANSPORTER_2"/>
    <property type="match status" value="2"/>
</dbReference>
<gene>
    <name evidence="17" type="ORF">SPHA_8402</name>
</gene>
<evidence type="ECO:0000256" key="10">
    <source>
        <dbReference type="ARBA" id="ARBA00023136"/>
    </source>
</evidence>
<feature type="domain" description="ABC transmembrane type-1" evidence="16">
    <location>
        <begin position="1013"/>
        <end position="1300"/>
    </location>
</feature>
<evidence type="ECO:0000256" key="4">
    <source>
        <dbReference type="ARBA" id="ARBA00022554"/>
    </source>
</evidence>